<dbReference type="PANTHER" id="PTHR12419:SF7">
    <property type="entry name" value="OTU DOMAIN-CONTAINING PROTEIN 3"/>
    <property type="match status" value="1"/>
</dbReference>
<feature type="compositionally biased region" description="Low complexity" evidence="1">
    <location>
        <begin position="444"/>
        <end position="457"/>
    </location>
</feature>
<feature type="compositionally biased region" description="Basic and acidic residues" evidence="1">
    <location>
        <begin position="483"/>
        <end position="493"/>
    </location>
</feature>
<feature type="compositionally biased region" description="Basic and acidic residues" evidence="1">
    <location>
        <begin position="465"/>
        <end position="474"/>
    </location>
</feature>
<dbReference type="CDD" id="cd22756">
    <property type="entry name" value="OTU_OTUD3-like"/>
    <property type="match status" value="1"/>
</dbReference>
<name>A0A9N9KNC5_9HELO</name>
<reference evidence="3" key="1">
    <citation type="submission" date="2021-07" db="EMBL/GenBank/DDBJ databases">
        <authorList>
            <person name="Durling M."/>
        </authorList>
    </citation>
    <scope>NUCLEOTIDE SEQUENCE</scope>
</reference>
<feature type="compositionally biased region" description="Acidic residues" evidence="1">
    <location>
        <begin position="259"/>
        <end position="273"/>
    </location>
</feature>
<dbReference type="Proteomes" id="UP000696280">
    <property type="component" value="Unassembled WGS sequence"/>
</dbReference>
<gene>
    <name evidence="3" type="ORF">HYFRA_00004764</name>
</gene>
<feature type="domain" description="OTU" evidence="2">
    <location>
        <begin position="16"/>
        <end position="175"/>
    </location>
</feature>
<dbReference type="OrthoDB" id="409956at2759"/>
<dbReference type="GO" id="GO:0016579">
    <property type="term" value="P:protein deubiquitination"/>
    <property type="evidence" value="ECO:0007669"/>
    <property type="project" value="TreeGrafter"/>
</dbReference>
<dbReference type="PROSITE" id="PS50802">
    <property type="entry name" value="OTU"/>
    <property type="match status" value="1"/>
</dbReference>
<evidence type="ECO:0000256" key="1">
    <source>
        <dbReference type="SAM" id="MobiDB-lite"/>
    </source>
</evidence>
<dbReference type="InterPro" id="IPR003323">
    <property type="entry name" value="OTU_dom"/>
</dbReference>
<evidence type="ECO:0000313" key="4">
    <source>
        <dbReference type="Proteomes" id="UP000696280"/>
    </source>
</evidence>
<dbReference type="Gene3D" id="3.90.70.80">
    <property type="match status" value="1"/>
</dbReference>
<feature type="compositionally biased region" description="Polar residues" evidence="1">
    <location>
        <begin position="276"/>
        <end position="289"/>
    </location>
</feature>
<sequence length="493" mass="54623">MAPATDEFPLLADYGLMYTNTTGDGNCLFNALSDQMYGNECANRTIRERTVDEMRANPAEYMTRMTVHPGGGVRSNPKRGTKRNSAGALTEPVAEVTAEDTAKSWSNYLKNMSKSGVYGDNLEVLGFTQAYKKDVVIFTSYGLILYFPYKEDGVRRDTLFLALHDYEHYSTVRNIAGPFKGPANVVFDWEKFAQFKADGEKSKWSTSRSPTPPDKSTIAATNEKVAELMKTLPYSEEKVRKALGACSGCIAQAASRLLDEEEKEKEKDEDEEYSSYPGTTGSLTPSDGTGSVKRDHDDEDDSGVNGPNKRRKTETPLKPTIKLKVESVSEDRKPAAVKSTSVAGNDKVLAPKTEPKRKRNASEGDIEVPGSNKRQKSRISLKTIPKTKAEPHSDTEYVPLKKKKAFQRGATSSKSTPAPSRANSMAPYQSIKIKLNVRKEEPKLSPATPSTSPAFSLPSPPPSFEDVKDNDEGKKKKRRRLVSAREYKRLHHE</sequence>
<comment type="caution">
    <text evidence="3">The sequence shown here is derived from an EMBL/GenBank/DDBJ whole genome shotgun (WGS) entry which is preliminary data.</text>
</comment>
<feature type="compositionally biased region" description="Basic and acidic residues" evidence="1">
    <location>
        <begin position="323"/>
        <end position="334"/>
    </location>
</feature>
<dbReference type="InterPro" id="IPR050704">
    <property type="entry name" value="Peptidase_C85-like"/>
</dbReference>
<protein>
    <recommendedName>
        <fullName evidence="2">OTU domain-containing protein</fullName>
    </recommendedName>
</protein>
<proteinExistence type="predicted"/>
<dbReference type="SUPFAM" id="SSF46934">
    <property type="entry name" value="UBA-like"/>
    <property type="match status" value="1"/>
</dbReference>
<dbReference type="Pfam" id="PF02338">
    <property type="entry name" value="OTU"/>
    <property type="match status" value="1"/>
</dbReference>
<dbReference type="EMBL" id="CAJVRL010000002">
    <property type="protein sequence ID" value="CAG8949142.1"/>
    <property type="molecule type" value="Genomic_DNA"/>
</dbReference>
<dbReference type="AlphaFoldDB" id="A0A9N9KNC5"/>
<feature type="region of interest" description="Disordered" evidence="1">
    <location>
        <begin position="65"/>
        <end position="90"/>
    </location>
</feature>
<keyword evidence="4" id="KW-1185">Reference proteome</keyword>
<dbReference type="PANTHER" id="PTHR12419">
    <property type="entry name" value="OTU DOMAIN CONTAINING PROTEIN"/>
    <property type="match status" value="1"/>
</dbReference>
<evidence type="ECO:0000313" key="3">
    <source>
        <dbReference type="EMBL" id="CAG8949142.1"/>
    </source>
</evidence>
<organism evidence="3 4">
    <name type="scientific">Hymenoscyphus fraxineus</name>
    <dbReference type="NCBI Taxonomy" id="746836"/>
    <lineage>
        <taxon>Eukaryota</taxon>
        <taxon>Fungi</taxon>
        <taxon>Dikarya</taxon>
        <taxon>Ascomycota</taxon>
        <taxon>Pezizomycotina</taxon>
        <taxon>Leotiomycetes</taxon>
        <taxon>Helotiales</taxon>
        <taxon>Helotiaceae</taxon>
        <taxon>Hymenoscyphus</taxon>
    </lineage>
</organism>
<evidence type="ECO:0000259" key="2">
    <source>
        <dbReference type="PROSITE" id="PS50802"/>
    </source>
</evidence>
<accession>A0A9N9KNC5</accession>
<dbReference type="GO" id="GO:0004843">
    <property type="term" value="F:cysteine-type deubiquitinase activity"/>
    <property type="evidence" value="ECO:0007669"/>
    <property type="project" value="TreeGrafter"/>
</dbReference>
<dbReference type="InterPro" id="IPR038765">
    <property type="entry name" value="Papain-like_cys_pep_sf"/>
</dbReference>
<feature type="region of interest" description="Disordered" evidence="1">
    <location>
        <begin position="259"/>
        <end position="493"/>
    </location>
</feature>
<feature type="compositionally biased region" description="Polar residues" evidence="1">
    <location>
        <begin position="409"/>
        <end position="427"/>
    </location>
</feature>
<dbReference type="InterPro" id="IPR009060">
    <property type="entry name" value="UBA-like_sf"/>
</dbReference>
<dbReference type="SUPFAM" id="SSF54001">
    <property type="entry name" value="Cysteine proteinases"/>
    <property type="match status" value="1"/>
</dbReference>